<protein>
    <recommendedName>
        <fullName evidence="3 10">4-diphosphocytidyl-2-C-methyl-D-erythritol kinase</fullName>
        <shortName evidence="10">CMK</shortName>
        <ecNumber evidence="2 10">2.7.1.148</ecNumber>
    </recommendedName>
    <alternativeName>
        <fullName evidence="9 10">4-(cytidine-5'-diphospho)-2-C-methyl-D-erythritol kinase</fullName>
    </alternativeName>
</protein>
<evidence type="ECO:0000259" key="11">
    <source>
        <dbReference type="Pfam" id="PF00288"/>
    </source>
</evidence>
<feature type="domain" description="GHMP kinase N-terminal" evidence="11">
    <location>
        <begin position="66"/>
        <end position="143"/>
    </location>
</feature>
<evidence type="ECO:0000256" key="4">
    <source>
        <dbReference type="ARBA" id="ARBA00022679"/>
    </source>
</evidence>
<feature type="active site" evidence="10">
    <location>
        <position position="11"/>
    </location>
</feature>
<dbReference type="EC" id="2.7.1.148" evidence="2 10"/>
<proteinExistence type="inferred from homology"/>
<gene>
    <name evidence="10 13" type="primary">ispE</name>
    <name evidence="13" type="ORF">ABV408_10985</name>
</gene>
<keyword evidence="6 10" id="KW-0418">Kinase</keyword>
<dbReference type="RefSeq" id="WP_353978997.1">
    <property type="nucleotide sequence ID" value="NZ_CP159578.1"/>
</dbReference>
<dbReference type="NCBIfam" id="TIGR00154">
    <property type="entry name" value="ispE"/>
    <property type="match status" value="1"/>
</dbReference>
<dbReference type="EMBL" id="CP159578">
    <property type="protein sequence ID" value="XCJ77972.1"/>
    <property type="molecule type" value="Genomic_DNA"/>
</dbReference>
<comment type="function">
    <text evidence="10">Catalyzes the phosphorylation of the position 2 hydroxy group of 4-diphosphocytidyl-2C-methyl-D-erythritol.</text>
</comment>
<dbReference type="AlphaFoldDB" id="A0AB74UAH6"/>
<dbReference type="InterPro" id="IPR036554">
    <property type="entry name" value="GHMP_kinase_C_sf"/>
</dbReference>
<dbReference type="SUPFAM" id="SSF55060">
    <property type="entry name" value="GHMP Kinase, C-terminal domain"/>
    <property type="match status" value="1"/>
</dbReference>
<dbReference type="PANTHER" id="PTHR43527">
    <property type="entry name" value="4-DIPHOSPHOCYTIDYL-2-C-METHYL-D-ERYTHRITOL KINASE, CHLOROPLASTIC"/>
    <property type="match status" value="1"/>
</dbReference>
<dbReference type="SUPFAM" id="SSF54211">
    <property type="entry name" value="Ribosomal protein S5 domain 2-like"/>
    <property type="match status" value="1"/>
</dbReference>
<dbReference type="GO" id="GO:0005524">
    <property type="term" value="F:ATP binding"/>
    <property type="evidence" value="ECO:0007669"/>
    <property type="project" value="UniProtKB-UniRule"/>
</dbReference>
<dbReference type="GO" id="GO:0050515">
    <property type="term" value="F:4-(cytidine 5'-diphospho)-2-C-methyl-D-erythritol kinase activity"/>
    <property type="evidence" value="ECO:0007669"/>
    <property type="project" value="UniProtKB-UniRule"/>
</dbReference>
<evidence type="ECO:0000256" key="3">
    <source>
        <dbReference type="ARBA" id="ARBA00017473"/>
    </source>
</evidence>
<name>A0AB74UAH6_9GAMM</name>
<evidence type="ECO:0000256" key="1">
    <source>
        <dbReference type="ARBA" id="ARBA00009684"/>
    </source>
</evidence>
<evidence type="ECO:0000259" key="12">
    <source>
        <dbReference type="Pfam" id="PF08544"/>
    </source>
</evidence>
<evidence type="ECO:0000256" key="6">
    <source>
        <dbReference type="ARBA" id="ARBA00022777"/>
    </source>
</evidence>
<evidence type="ECO:0000256" key="5">
    <source>
        <dbReference type="ARBA" id="ARBA00022741"/>
    </source>
</evidence>
<keyword evidence="5 10" id="KW-0547">Nucleotide-binding</keyword>
<organism evidence="13">
    <name type="scientific">Salinicola endophyticus</name>
    <dbReference type="NCBI Taxonomy" id="1949083"/>
    <lineage>
        <taxon>Bacteria</taxon>
        <taxon>Pseudomonadati</taxon>
        <taxon>Pseudomonadota</taxon>
        <taxon>Gammaproteobacteria</taxon>
        <taxon>Oceanospirillales</taxon>
        <taxon>Halomonadaceae</taxon>
        <taxon>Salinicola</taxon>
    </lineage>
</organism>
<dbReference type="GO" id="GO:0016114">
    <property type="term" value="P:terpenoid biosynthetic process"/>
    <property type="evidence" value="ECO:0007669"/>
    <property type="project" value="UniProtKB-UniRule"/>
</dbReference>
<evidence type="ECO:0000256" key="7">
    <source>
        <dbReference type="ARBA" id="ARBA00022840"/>
    </source>
</evidence>
<dbReference type="Gene3D" id="3.30.230.10">
    <property type="match status" value="1"/>
</dbReference>
<feature type="binding site" evidence="10">
    <location>
        <begin position="94"/>
        <end position="104"/>
    </location>
    <ligand>
        <name>ATP</name>
        <dbReference type="ChEBI" id="CHEBI:30616"/>
    </ligand>
</feature>
<evidence type="ECO:0000256" key="8">
    <source>
        <dbReference type="ARBA" id="ARBA00023229"/>
    </source>
</evidence>
<keyword evidence="4 10" id="KW-0808">Transferase</keyword>
<dbReference type="Pfam" id="PF00288">
    <property type="entry name" value="GHMP_kinases_N"/>
    <property type="match status" value="1"/>
</dbReference>
<evidence type="ECO:0000256" key="10">
    <source>
        <dbReference type="HAMAP-Rule" id="MF_00061"/>
    </source>
</evidence>
<dbReference type="InterPro" id="IPR013750">
    <property type="entry name" value="GHMP_kinase_C_dom"/>
</dbReference>
<comment type="catalytic activity">
    <reaction evidence="10">
        <text>4-CDP-2-C-methyl-D-erythritol + ATP = 4-CDP-2-C-methyl-D-erythritol 2-phosphate + ADP + H(+)</text>
        <dbReference type="Rhea" id="RHEA:18437"/>
        <dbReference type="ChEBI" id="CHEBI:15378"/>
        <dbReference type="ChEBI" id="CHEBI:30616"/>
        <dbReference type="ChEBI" id="CHEBI:57823"/>
        <dbReference type="ChEBI" id="CHEBI:57919"/>
        <dbReference type="ChEBI" id="CHEBI:456216"/>
        <dbReference type="EC" id="2.7.1.148"/>
    </reaction>
</comment>
<dbReference type="Pfam" id="PF08544">
    <property type="entry name" value="GHMP_kinases_C"/>
    <property type="match status" value="1"/>
</dbReference>
<comment type="similarity">
    <text evidence="1 10">Belongs to the GHMP kinase family. IspE subfamily.</text>
</comment>
<keyword evidence="7 10" id="KW-0067">ATP-binding</keyword>
<feature type="domain" description="GHMP kinase C-terminal" evidence="12">
    <location>
        <begin position="208"/>
        <end position="261"/>
    </location>
</feature>
<dbReference type="PANTHER" id="PTHR43527:SF2">
    <property type="entry name" value="4-DIPHOSPHOCYTIDYL-2-C-METHYL-D-ERYTHRITOL KINASE, CHLOROPLASTIC"/>
    <property type="match status" value="1"/>
</dbReference>
<dbReference type="GO" id="GO:0019288">
    <property type="term" value="P:isopentenyl diphosphate biosynthetic process, methylerythritol 4-phosphate pathway"/>
    <property type="evidence" value="ECO:0007669"/>
    <property type="project" value="UniProtKB-UniRule"/>
</dbReference>
<evidence type="ECO:0000313" key="13">
    <source>
        <dbReference type="EMBL" id="XCJ77972.1"/>
    </source>
</evidence>
<dbReference type="PIRSF" id="PIRSF010376">
    <property type="entry name" value="IspE"/>
    <property type="match status" value="1"/>
</dbReference>
<dbReference type="InterPro" id="IPR004424">
    <property type="entry name" value="IspE"/>
</dbReference>
<sequence length="287" mass="30360">MTPWVLPAPAKLNLLLRITGRRADGYHELQTLFQLLDHGDTLSFTPRDDGVVTLSPALDGVSAEENLIVRAARLLQRETGCRAGVDIVLDKRLPMGGGLGGGSSDAATTLVALDRLWQLDLGHDRLAALGLGLGADVPVFVRGDSAWAEGVGERLIPVALAERWFVVVHPGVAVSTAAVFGHPGLTRDSTAISMRLALDGATPETVWRNDCESVVRALYPEVDRALAWLSSHGDALLTGTGACVFCPVADEASADAVIADAPDGWQIFKARGVARSPLHRALEILSA</sequence>
<evidence type="ECO:0000256" key="9">
    <source>
        <dbReference type="ARBA" id="ARBA00032554"/>
    </source>
</evidence>
<feature type="active site" evidence="10">
    <location>
        <position position="136"/>
    </location>
</feature>
<accession>A0AB74UAH6</accession>
<comment type="pathway">
    <text evidence="10">Isoprenoid biosynthesis; isopentenyl diphosphate biosynthesis via DXP pathway; isopentenyl diphosphate from 1-deoxy-D-xylulose 5-phosphate: step 3/6.</text>
</comment>
<reference evidence="13" key="1">
    <citation type="submission" date="2024-06" db="EMBL/GenBank/DDBJ databases">
        <title>Complete genome of Salinicola endophyticus HNIBRBA4755.</title>
        <authorList>
            <person name="Shin S.Y."/>
            <person name="Kang H."/>
            <person name="Song J."/>
        </authorList>
    </citation>
    <scope>NUCLEOTIDE SEQUENCE</scope>
    <source>
        <strain evidence="13">HNIBRBA4755</strain>
    </source>
</reference>
<dbReference type="InterPro" id="IPR020568">
    <property type="entry name" value="Ribosomal_Su5_D2-typ_SF"/>
</dbReference>
<keyword evidence="8 10" id="KW-0414">Isoprene biosynthesis</keyword>
<dbReference type="InterPro" id="IPR014721">
    <property type="entry name" value="Ribsml_uS5_D2-typ_fold_subgr"/>
</dbReference>
<dbReference type="Gene3D" id="3.30.70.890">
    <property type="entry name" value="GHMP kinase, C-terminal domain"/>
    <property type="match status" value="1"/>
</dbReference>
<evidence type="ECO:0000256" key="2">
    <source>
        <dbReference type="ARBA" id="ARBA00012052"/>
    </source>
</evidence>
<dbReference type="InterPro" id="IPR006204">
    <property type="entry name" value="GHMP_kinase_N_dom"/>
</dbReference>
<dbReference type="HAMAP" id="MF_00061">
    <property type="entry name" value="IspE"/>
    <property type="match status" value="1"/>
</dbReference>